<dbReference type="PROSITE" id="PS50222">
    <property type="entry name" value="EF_HAND_2"/>
    <property type="match status" value="3"/>
</dbReference>
<sequence>MASAIEQARAIFERVDVSKDGVVDKNELGRLLQELGEEPTPQNIVRALFQMDTSGDGTISLDEFIAFYKSNYLPTHPVKMLSTRRGHVDIGHAKSASYSLPPPTFCFGKALQRDKENAGQVMRQHGDAGDDGGVVKSTRKTAKSMQIRPKTAPATASKTTEARQACHPSRSPRDPGIDFILVQLKRQLQQRGYDAFEAIAEQSSSTSSLSLPAFKTLLQTRLGLDVTPKDLRAIFSIFDADGNGSISAAEWAAAMLTPLSGVRLAAVELAFQKLDVHEYGTLSVKDLRAQFHGDGLPDVRSGLKTLEEARAEVLTALCSARATVSRDQFMQYYTRLSSATADDALFVRTIEMTWQIEVPPVRATTAKPKDSKFCRVQAPWLSTDSASSLLYCGGTNASASAVNLPAPPLTPLKELDAGLKGTLARVRNQLKTVGFAGWRAFDVAGNDPTTTTPASAALTLPQFKALMKDNAAIVLSDKDWRHIFDFFASQHTATLDLNRLWPYIYEPMSVHRLGLVRRVFRQLDCEKNGWLLLDDVVASFDAARHPNVQAGHTSEDEIVQALRDAMGPGPQVSLAQFERYYGYLSQSIVDDSAFEKHVTSVWHDRFPDAAPESRAKITDRGTTPAVEKKDPLVMYQESLRYLDKQLAQKAPPPTTTTSRRTTKTKTTKRTTATAAAAPCKGSSQTTRTRIRTPDTNVTKSTRRQATKASYL</sequence>
<keyword evidence="1" id="KW-0479">Metal-binding</keyword>
<gene>
    <name evidence="6" type="ORF">Ae201684_016260</name>
</gene>
<dbReference type="Pfam" id="PF14825">
    <property type="entry name" value="CFAP77"/>
    <property type="match status" value="1"/>
</dbReference>
<evidence type="ECO:0000259" key="5">
    <source>
        <dbReference type="PROSITE" id="PS50222"/>
    </source>
</evidence>
<organism evidence="6 7">
    <name type="scientific">Aphanomyces euteiches</name>
    <dbReference type="NCBI Taxonomy" id="100861"/>
    <lineage>
        <taxon>Eukaryota</taxon>
        <taxon>Sar</taxon>
        <taxon>Stramenopiles</taxon>
        <taxon>Oomycota</taxon>
        <taxon>Saprolegniomycetes</taxon>
        <taxon>Saprolegniales</taxon>
        <taxon>Verrucalvaceae</taxon>
        <taxon>Aphanomyces</taxon>
    </lineage>
</organism>
<feature type="region of interest" description="Disordered" evidence="4">
    <location>
        <begin position="645"/>
        <end position="711"/>
    </location>
</feature>
<dbReference type="Gene3D" id="1.10.238.10">
    <property type="entry name" value="EF-hand"/>
    <property type="match status" value="4"/>
</dbReference>
<dbReference type="Proteomes" id="UP000481153">
    <property type="component" value="Unassembled WGS sequence"/>
</dbReference>
<evidence type="ECO:0000256" key="1">
    <source>
        <dbReference type="ARBA" id="ARBA00022723"/>
    </source>
</evidence>
<dbReference type="AlphaFoldDB" id="A0A6G0WCQ9"/>
<feature type="compositionally biased region" description="Polar residues" evidence="4">
    <location>
        <begin position="681"/>
        <end position="699"/>
    </location>
</feature>
<name>A0A6G0WCQ9_9STRA</name>
<dbReference type="CDD" id="cd00051">
    <property type="entry name" value="EFh"/>
    <property type="match status" value="2"/>
</dbReference>
<dbReference type="InterPro" id="IPR002048">
    <property type="entry name" value="EF_hand_dom"/>
</dbReference>
<dbReference type="InterPro" id="IPR051581">
    <property type="entry name" value="Ca-bind"/>
</dbReference>
<dbReference type="InterPro" id="IPR018247">
    <property type="entry name" value="EF_Hand_1_Ca_BS"/>
</dbReference>
<dbReference type="InterPro" id="IPR011992">
    <property type="entry name" value="EF-hand-dom_pair"/>
</dbReference>
<proteinExistence type="predicted"/>
<feature type="domain" description="EF-hand" evidence="5">
    <location>
        <begin position="39"/>
        <end position="74"/>
    </location>
</feature>
<comment type="caution">
    <text evidence="6">The sequence shown here is derived from an EMBL/GenBank/DDBJ whole genome shotgun (WGS) entry which is preliminary data.</text>
</comment>
<dbReference type="EMBL" id="VJMJ01000247">
    <property type="protein sequence ID" value="KAF0725243.1"/>
    <property type="molecule type" value="Genomic_DNA"/>
</dbReference>
<accession>A0A6G0WCQ9</accession>
<dbReference type="VEuPathDB" id="FungiDB:AeMF1_001636"/>
<evidence type="ECO:0000256" key="3">
    <source>
        <dbReference type="ARBA" id="ARBA00022837"/>
    </source>
</evidence>
<dbReference type="SUPFAM" id="SSF47473">
    <property type="entry name" value="EF-hand"/>
    <property type="match status" value="3"/>
</dbReference>
<reference evidence="6 7" key="1">
    <citation type="submission" date="2019-07" db="EMBL/GenBank/DDBJ databases">
        <title>Genomics analysis of Aphanomyces spp. identifies a new class of oomycete effector associated with host adaptation.</title>
        <authorList>
            <person name="Gaulin E."/>
        </authorList>
    </citation>
    <scope>NUCLEOTIDE SEQUENCE [LARGE SCALE GENOMIC DNA]</scope>
    <source>
        <strain evidence="6 7">ATCC 201684</strain>
    </source>
</reference>
<feature type="domain" description="EF-hand" evidence="5">
    <location>
        <begin position="226"/>
        <end position="261"/>
    </location>
</feature>
<evidence type="ECO:0000313" key="7">
    <source>
        <dbReference type="Proteomes" id="UP000481153"/>
    </source>
</evidence>
<dbReference type="PROSITE" id="PS00018">
    <property type="entry name" value="EF_HAND_1"/>
    <property type="match status" value="3"/>
</dbReference>
<protein>
    <recommendedName>
        <fullName evidence="5">EF-hand domain-containing protein</fullName>
    </recommendedName>
</protein>
<feature type="compositionally biased region" description="Low complexity" evidence="4">
    <location>
        <begin position="149"/>
        <end position="159"/>
    </location>
</feature>
<dbReference type="Pfam" id="PF13499">
    <property type="entry name" value="EF-hand_7"/>
    <property type="match status" value="1"/>
</dbReference>
<dbReference type="SMART" id="SM00054">
    <property type="entry name" value="EFh"/>
    <property type="match status" value="3"/>
</dbReference>
<dbReference type="GO" id="GO:0005509">
    <property type="term" value="F:calcium ion binding"/>
    <property type="evidence" value="ECO:0007669"/>
    <property type="project" value="InterPro"/>
</dbReference>
<evidence type="ECO:0000256" key="2">
    <source>
        <dbReference type="ARBA" id="ARBA00022737"/>
    </source>
</evidence>
<keyword evidence="7" id="KW-1185">Reference proteome</keyword>
<keyword evidence="2" id="KW-0677">Repeat</keyword>
<feature type="region of interest" description="Disordered" evidence="4">
    <location>
        <begin position="123"/>
        <end position="174"/>
    </location>
</feature>
<keyword evidence="3" id="KW-0106">Calcium</keyword>
<feature type="domain" description="EF-hand" evidence="5">
    <location>
        <begin position="3"/>
        <end position="38"/>
    </location>
</feature>
<feature type="compositionally biased region" description="Low complexity" evidence="4">
    <location>
        <begin position="669"/>
        <end position="678"/>
    </location>
</feature>
<dbReference type="InterPro" id="IPR029147">
    <property type="entry name" value="CFAP77"/>
</dbReference>
<evidence type="ECO:0000256" key="4">
    <source>
        <dbReference type="SAM" id="MobiDB-lite"/>
    </source>
</evidence>
<evidence type="ECO:0000313" key="6">
    <source>
        <dbReference type="EMBL" id="KAF0725243.1"/>
    </source>
</evidence>
<dbReference type="PANTHER" id="PTHR34524">
    <property type="entry name" value="CALCYPHOSIN"/>
    <property type="match status" value="1"/>
</dbReference>
<dbReference type="Pfam" id="PF13202">
    <property type="entry name" value="EF-hand_5"/>
    <property type="match status" value="1"/>
</dbReference>
<dbReference type="PANTHER" id="PTHR34524:SF6">
    <property type="entry name" value="CALCYPHOSINE LIKE"/>
    <property type="match status" value="1"/>
</dbReference>